<dbReference type="InterPro" id="IPR008808">
    <property type="entry name" value="Powdery_mildew-R_dom"/>
</dbReference>
<dbReference type="AlphaFoldDB" id="A0ABD2V7Z8"/>
<dbReference type="Proteomes" id="UP001627284">
    <property type="component" value="Unassembled WGS sequence"/>
</dbReference>
<dbReference type="EMBL" id="JBJKTR010000002">
    <property type="protein sequence ID" value="KAL3377144.1"/>
    <property type="molecule type" value="Genomic_DNA"/>
</dbReference>
<protein>
    <recommendedName>
        <fullName evidence="1">RPW8 domain-containing protein</fullName>
    </recommendedName>
</protein>
<feature type="non-terminal residue" evidence="2">
    <location>
        <position position="1"/>
    </location>
</feature>
<dbReference type="PROSITE" id="PS51153">
    <property type="entry name" value="RPW8"/>
    <property type="match status" value="1"/>
</dbReference>
<proteinExistence type="predicted"/>
<accession>A0ABD2V7Z8</accession>
<name>A0ABD2V7Z8_9SOLN</name>
<feature type="domain" description="RPW8" evidence="1">
    <location>
        <begin position="1"/>
        <end position="145"/>
    </location>
</feature>
<keyword evidence="3" id="KW-1185">Reference proteome</keyword>
<reference evidence="2 3" key="1">
    <citation type="submission" date="2024-05" db="EMBL/GenBank/DDBJ databases">
        <title>De novo assembly of an allotetraploid wild potato.</title>
        <authorList>
            <person name="Hosaka A.J."/>
        </authorList>
    </citation>
    <scope>NUCLEOTIDE SEQUENCE [LARGE SCALE GENOMIC DNA]</scope>
    <source>
        <tissue evidence="2">Young leaves</tissue>
    </source>
</reference>
<dbReference type="Pfam" id="PF05659">
    <property type="entry name" value="RPW8"/>
    <property type="match status" value="1"/>
</dbReference>
<gene>
    <name evidence="2" type="ORF">AABB24_003515</name>
</gene>
<evidence type="ECO:0000313" key="3">
    <source>
        <dbReference type="Proteomes" id="UP001627284"/>
    </source>
</evidence>
<evidence type="ECO:0000313" key="2">
    <source>
        <dbReference type="EMBL" id="KAL3377144.1"/>
    </source>
</evidence>
<comment type="caution">
    <text evidence="2">The sequence shown here is derived from an EMBL/GenBank/DDBJ whole genome shotgun (WGS) entry which is preliminary data.</text>
</comment>
<sequence>VHAVLGQAFRMLSESITQTGKTSVCFDSNFQRLNSTLLSIKPVLDDIERLNKALEGRESEIDIFKKRLEEGEKLVRKSAKIKRYNVCKRWYYSKKLADLEKSTMKSFEVHGLMQSCRDRKKILVALKEEGEKLDEIYAILKDMKLNKKTQESLPYKVKSEEDIFVV</sequence>
<evidence type="ECO:0000259" key="1">
    <source>
        <dbReference type="PROSITE" id="PS51153"/>
    </source>
</evidence>
<organism evidence="2 3">
    <name type="scientific">Solanum stoloniferum</name>
    <dbReference type="NCBI Taxonomy" id="62892"/>
    <lineage>
        <taxon>Eukaryota</taxon>
        <taxon>Viridiplantae</taxon>
        <taxon>Streptophyta</taxon>
        <taxon>Embryophyta</taxon>
        <taxon>Tracheophyta</taxon>
        <taxon>Spermatophyta</taxon>
        <taxon>Magnoliopsida</taxon>
        <taxon>eudicotyledons</taxon>
        <taxon>Gunneridae</taxon>
        <taxon>Pentapetalae</taxon>
        <taxon>asterids</taxon>
        <taxon>lamiids</taxon>
        <taxon>Solanales</taxon>
        <taxon>Solanaceae</taxon>
        <taxon>Solanoideae</taxon>
        <taxon>Solaneae</taxon>
        <taxon>Solanum</taxon>
    </lineage>
</organism>